<dbReference type="InterPro" id="IPR026111">
    <property type="entry name" value="Abra"/>
</dbReference>
<dbReference type="GO" id="GO:0030017">
    <property type="term" value="C:sarcomere"/>
    <property type="evidence" value="ECO:0007669"/>
    <property type="project" value="TreeGrafter"/>
</dbReference>
<dbReference type="GO" id="GO:0035025">
    <property type="term" value="P:positive regulation of Rho protein signal transduction"/>
    <property type="evidence" value="ECO:0007669"/>
    <property type="project" value="InterPro"/>
</dbReference>
<evidence type="ECO:0000313" key="4">
    <source>
        <dbReference type="Proteomes" id="UP000663887"/>
    </source>
</evidence>
<dbReference type="EMBL" id="CAJNRG010015102">
    <property type="protein sequence ID" value="CAF2161896.1"/>
    <property type="molecule type" value="Genomic_DNA"/>
</dbReference>
<dbReference type="SMART" id="SM01283">
    <property type="entry name" value="Costars"/>
    <property type="match status" value="1"/>
</dbReference>
<accession>A0A816YGF4</accession>
<gene>
    <name evidence="2" type="ORF">WKI299_LOCUS9508</name>
    <name evidence="3" type="ORF">XDN619_LOCUS30519</name>
</gene>
<dbReference type="InterPro" id="IPR038095">
    <property type="entry name" value="Costars_sf"/>
</dbReference>
<protein>
    <recommendedName>
        <fullName evidence="1">Costars domain-containing protein</fullName>
    </recommendedName>
</protein>
<dbReference type="InterPro" id="IPR027817">
    <property type="entry name" value="Costars_dom"/>
</dbReference>
<proteinExistence type="predicted"/>
<dbReference type="Proteomes" id="UP000663856">
    <property type="component" value="Unassembled WGS sequence"/>
</dbReference>
<evidence type="ECO:0000259" key="1">
    <source>
        <dbReference type="SMART" id="SM01283"/>
    </source>
</evidence>
<dbReference type="Proteomes" id="UP000663887">
    <property type="component" value="Unassembled WGS sequence"/>
</dbReference>
<dbReference type="EMBL" id="CAJNRF010003083">
    <property type="protein sequence ID" value="CAF2047297.1"/>
    <property type="molecule type" value="Genomic_DNA"/>
</dbReference>
<dbReference type="PANTHER" id="PTHR22739">
    <property type="entry name" value="STRIATED MUSCLE ACTIVATOR OF RHO-DEPENDENT SIGNALING-RELATED"/>
    <property type="match status" value="1"/>
</dbReference>
<feature type="domain" description="Costars" evidence="1">
    <location>
        <begin position="60"/>
        <end position="136"/>
    </location>
</feature>
<dbReference type="Pfam" id="PF14705">
    <property type="entry name" value="Costars"/>
    <property type="match status" value="1"/>
</dbReference>
<name>A0A816YGF4_9BILA</name>
<dbReference type="GO" id="GO:0045944">
    <property type="term" value="P:positive regulation of transcription by RNA polymerase II"/>
    <property type="evidence" value="ECO:0007669"/>
    <property type="project" value="TreeGrafter"/>
</dbReference>
<evidence type="ECO:0000313" key="2">
    <source>
        <dbReference type="EMBL" id="CAF2047297.1"/>
    </source>
</evidence>
<dbReference type="PANTHER" id="PTHR22739:SF7">
    <property type="entry name" value="EG:152A3.3 PROTEIN-RELATED"/>
    <property type="match status" value="1"/>
</dbReference>
<dbReference type="AlphaFoldDB" id="A0A816YGF4"/>
<dbReference type="GO" id="GO:0003779">
    <property type="term" value="F:actin binding"/>
    <property type="evidence" value="ECO:0007669"/>
    <property type="project" value="InterPro"/>
</dbReference>
<sequence>MMDTSDKSIEYDKTFVKRPKEKKNHLASRVNKFQEIVNQSGAPPSANQADLAHRGHEVQEYILEEMKQLCQVIQTNGQRQEDGTTMISFGDIFEIFSNISDKLVGILLKARKHGYLKFQGEILLQNRDENAIIQLIRLP</sequence>
<evidence type="ECO:0000313" key="3">
    <source>
        <dbReference type="EMBL" id="CAF2161896.1"/>
    </source>
</evidence>
<dbReference type="Gene3D" id="1.10.10.1540">
    <property type="entry name" value="Costar domain"/>
    <property type="match status" value="1"/>
</dbReference>
<reference evidence="3" key="1">
    <citation type="submission" date="2021-02" db="EMBL/GenBank/DDBJ databases">
        <authorList>
            <person name="Nowell W R."/>
        </authorList>
    </citation>
    <scope>NUCLEOTIDE SEQUENCE</scope>
</reference>
<organism evidence="3 4">
    <name type="scientific">Rotaria magnacalcarata</name>
    <dbReference type="NCBI Taxonomy" id="392030"/>
    <lineage>
        <taxon>Eukaryota</taxon>
        <taxon>Metazoa</taxon>
        <taxon>Spiralia</taxon>
        <taxon>Gnathifera</taxon>
        <taxon>Rotifera</taxon>
        <taxon>Eurotatoria</taxon>
        <taxon>Bdelloidea</taxon>
        <taxon>Philodinida</taxon>
        <taxon>Philodinidae</taxon>
        <taxon>Rotaria</taxon>
    </lineage>
</organism>
<comment type="caution">
    <text evidence="3">The sequence shown here is derived from an EMBL/GenBank/DDBJ whole genome shotgun (WGS) entry which is preliminary data.</text>
</comment>